<gene>
    <name evidence="1" type="ORF">ONZ43_g5894</name>
</gene>
<comment type="caution">
    <text evidence="1">The sequence shown here is derived from an EMBL/GenBank/DDBJ whole genome shotgun (WGS) entry which is preliminary data.</text>
</comment>
<evidence type="ECO:0000313" key="1">
    <source>
        <dbReference type="EMBL" id="KAJ8110338.1"/>
    </source>
</evidence>
<name>A0ACC2I5U4_9PEZI</name>
<dbReference type="EMBL" id="JAPESX010001942">
    <property type="protein sequence ID" value="KAJ8110338.1"/>
    <property type="molecule type" value="Genomic_DNA"/>
</dbReference>
<evidence type="ECO:0000313" key="2">
    <source>
        <dbReference type="Proteomes" id="UP001153334"/>
    </source>
</evidence>
<protein>
    <submittedName>
        <fullName evidence="1">Uncharacterized protein</fullName>
    </submittedName>
</protein>
<organism evidence="1 2">
    <name type="scientific">Nemania bipapillata</name>
    <dbReference type="NCBI Taxonomy" id="110536"/>
    <lineage>
        <taxon>Eukaryota</taxon>
        <taxon>Fungi</taxon>
        <taxon>Dikarya</taxon>
        <taxon>Ascomycota</taxon>
        <taxon>Pezizomycotina</taxon>
        <taxon>Sordariomycetes</taxon>
        <taxon>Xylariomycetidae</taxon>
        <taxon>Xylariales</taxon>
        <taxon>Xylariaceae</taxon>
        <taxon>Nemania</taxon>
    </lineage>
</organism>
<reference evidence="1" key="1">
    <citation type="submission" date="2022-11" db="EMBL/GenBank/DDBJ databases">
        <title>Genome Sequence of Nemania bipapillata.</title>
        <authorList>
            <person name="Buettner E."/>
        </authorList>
    </citation>
    <scope>NUCLEOTIDE SEQUENCE</scope>
    <source>
        <strain evidence="1">CP14</strain>
    </source>
</reference>
<proteinExistence type="predicted"/>
<dbReference type="Proteomes" id="UP001153334">
    <property type="component" value="Unassembled WGS sequence"/>
</dbReference>
<sequence length="291" mass="33236">MASFYEQRMLRLFERYELPNNARVMFKALEEFETSIIDEAALGRLVRLSPTNRSALVSTMVKCANIMKEKPKESKYCLTIITSCGKMLEIANKPTQNVGFPGFGKLPPEIRHRIYDMYLGNGAGAPVIIPNPKKDNCSCAPHEPPAHEKFVNVDMALAFTSKRISAECLGSFYSKRRVMFHWCGARADIGISQLKGMEQLEVMTVVVSRATSRLLTHREQEIREFFGAKRNSYNTLPESLGWDELISLRGLKIVTVEHINKRKADRRTDEDRKSLENMLNRYLLRPNDSSQ</sequence>
<keyword evidence="2" id="KW-1185">Reference proteome</keyword>
<accession>A0ACC2I5U4</accession>